<dbReference type="Gene3D" id="3.40.50.720">
    <property type="entry name" value="NAD(P)-binding Rossmann-like Domain"/>
    <property type="match status" value="1"/>
</dbReference>
<evidence type="ECO:0000256" key="2">
    <source>
        <dbReference type="ARBA" id="ARBA00023002"/>
    </source>
</evidence>
<proteinExistence type="inferred from homology"/>
<dbReference type="PRINTS" id="PR00080">
    <property type="entry name" value="SDRFAMILY"/>
</dbReference>
<keyword evidence="2" id="KW-0560">Oxidoreductase</keyword>
<dbReference type="PANTHER" id="PTHR44196:SF2">
    <property type="entry name" value="SHORT-CHAIN DEHYDROGENASE-RELATED"/>
    <property type="match status" value="1"/>
</dbReference>
<dbReference type="EMBL" id="LT629688">
    <property type="protein sequence ID" value="SDE10334.1"/>
    <property type="molecule type" value="Genomic_DNA"/>
</dbReference>
<dbReference type="CDD" id="cd05233">
    <property type="entry name" value="SDR_c"/>
    <property type="match status" value="1"/>
</dbReference>
<gene>
    <name evidence="4" type="ORF">SAMN04489747_2521</name>
</gene>
<evidence type="ECO:0000313" key="4">
    <source>
        <dbReference type="EMBL" id="SDE10334.1"/>
    </source>
</evidence>
<dbReference type="STRING" id="675864.SAMN04489747_2521"/>
<keyword evidence="5" id="KW-1185">Reference proteome</keyword>
<evidence type="ECO:0000256" key="3">
    <source>
        <dbReference type="RuleBase" id="RU000363"/>
    </source>
</evidence>
<dbReference type="PIRSF" id="PIRSF000126">
    <property type="entry name" value="11-beta-HSD1"/>
    <property type="match status" value="1"/>
</dbReference>
<evidence type="ECO:0000256" key="1">
    <source>
        <dbReference type="ARBA" id="ARBA00006484"/>
    </source>
</evidence>
<dbReference type="Pfam" id="PF00106">
    <property type="entry name" value="adh_short"/>
    <property type="match status" value="1"/>
</dbReference>
<name>A0A1G7A629_9ACTN</name>
<dbReference type="InterPro" id="IPR002347">
    <property type="entry name" value="SDR_fam"/>
</dbReference>
<dbReference type="PANTHER" id="PTHR44196">
    <property type="entry name" value="DEHYDROGENASE/REDUCTASE SDR FAMILY MEMBER 7B"/>
    <property type="match status" value="1"/>
</dbReference>
<dbReference type="AlphaFoldDB" id="A0A1G7A629"/>
<evidence type="ECO:0008006" key="6">
    <source>
        <dbReference type="Google" id="ProtNLM"/>
    </source>
</evidence>
<dbReference type="OrthoDB" id="9797538at2"/>
<protein>
    <recommendedName>
        <fullName evidence="6">Short-chain dehydrogenase</fullName>
    </recommendedName>
</protein>
<dbReference type="GO" id="GO:0016491">
    <property type="term" value="F:oxidoreductase activity"/>
    <property type="evidence" value="ECO:0007669"/>
    <property type="project" value="UniProtKB-KW"/>
</dbReference>
<reference evidence="4 5" key="1">
    <citation type="submission" date="2016-10" db="EMBL/GenBank/DDBJ databases">
        <authorList>
            <person name="de Groot N.N."/>
        </authorList>
    </citation>
    <scope>NUCLEOTIDE SEQUENCE [LARGE SCALE GENOMIC DNA]</scope>
    <source>
        <strain evidence="4 5">MON 2.2</strain>
    </source>
</reference>
<dbReference type="RefSeq" id="WP_090594043.1">
    <property type="nucleotide sequence ID" value="NZ_LT629688.1"/>
</dbReference>
<dbReference type="PRINTS" id="PR00081">
    <property type="entry name" value="GDHRDH"/>
</dbReference>
<dbReference type="SUPFAM" id="SSF51735">
    <property type="entry name" value="NAD(P)-binding Rossmann-fold domains"/>
    <property type="match status" value="1"/>
</dbReference>
<accession>A0A1G7A629</accession>
<evidence type="ECO:0000313" key="5">
    <source>
        <dbReference type="Proteomes" id="UP000198546"/>
    </source>
</evidence>
<dbReference type="GO" id="GO:0016020">
    <property type="term" value="C:membrane"/>
    <property type="evidence" value="ECO:0007669"/>
    <property type="project" value="TreeGrafter"/>
</dbReference>
<comment type="similarity">
    <text evidence="1 3">Belongs to the short-chain dehydrogenases/reductases (SDR) family.</text>
</comment>
<dbReference type="Proteomes" id="UP000198546">
    <property type="component" value="Chromosome i"/>
</dbReference>
<sequence length="264" mass="27797">MPYTPALALVTGASSGLGALVARRMAERGTDLVLVARRRDRLDELAGELRRRHGVTVHPVVMDLGRAGAGPALLEALAAEAPGRSPDLVVNNAGFGIYGPLVENDPEKLEAMLTLNVTALTSITRAVLEPMVRRGSGTLVNVASTGGFQPAPGLAAYVATKAYVLHLSEALWQEVKGTGVRVTALCPGPTSTEFFDVAGSEHGVLGGNVTTPEQVVDALVAALDRRRLPPYLVPDVPNRIQSVAARVLPRRLALPVAARVMRQS</sequence>
<dbReference type="InterPro" id="IPR036291">
    <property type="entry name" value="NAD(P)-bd_dom_sf"/>
</dbReference>
<organism evidence="4 5">
    <name type="scientific">Auraticoccus monumenti</name>
    <dbReference type="NCBI Taxonomy" id="675864"/>
    <lineage>
        <taxon>Bacteria</taxon>
        <taxon>Bacillati</taxon>
        <taxon>Actinomycetota</taxon>
        <taxon>Actinomycetes</taxon>
        <taxon>Propionibacteriales</taxon>
        <taxon>Propionibacteriaceae</taxon>
        <taxon>Auraticoccus</taxon>
    </lineage>
</organism>